<reference evidence="2 3" key="1">
    <citation type="submission" date="2019-06" db="EMBL/GenBank/DDBJ databases">
        <title>Sulfurimonas gotlandica sp. nov., a chemoautotrophic and psychrotolerant epsilonproteobacterium isolated from a pelagic redoxcline, and an emended description of the genus Sulfurimonas.</title>
        <authorList>
            <person name="Wang S."/>
            <person name="Jiang L."/>
            <person name="Shao Z."/>
        </authorList>
    </citation>
    <scope>NUCLEOTIDE SEQUENCE [LARGE SCALE GENOMIC DNA]</scope>
    <source>
        <strain evidence="2 3">S2-6</strain>
    </source>
</reference>
<dbReference type="GO" id="GO:0008168">
    <property type="term" value="F:methyltransferase activity"/>
    <property type="evidence" value="ECO:0007669"/>
    <property type="project" value="UniProtKB-KW"/>
</dbReference>
<dbReference type="EMBL" id="CP041235">
    <property type="protein sequence ID" value="QOP42586.1"/>
    <property type="molecule type" value="Genomic_DNA"/>
</dbReference>
<dbReference type="KEGG" id="ssei:FJR45_00890"/>
<dbReference type="SUPFAM" id="SSF53335">
    <property type="entry name" value="S-adenosyl-L-methionine-dependent methyltransferases"/>
    <property type="match status" value="1"/>
</dbReference>
<proteinExistence type="predicted"/>
<sequence length="193" mass="21896">MPRIDSEKFYKAALKKHGVSSCGLHWSSDAHQSIRFDKIAAMLDDDLTQSAIVDAGCGFGDFYRFLQNNALHVNRYIGIDSLQEMCDIAREKTACEIIRADITKARLPVADYYICSGALNILTPFETELFIRNCFASCTKGFVFNALHGDKKSDTYNYITIETIESLAKRLHAKRIKFEEGYIEHDITVGFFK</sequence>
<dbReference type="Gene3D" id="3.40.50.150">
    <property type="entry name" value="Vaccinia Virus protein VP39"/>
    <property type="match status" value="1"/>
</dbReference>
<evidence type="ECO:0000313" key="2">
    <source>
        <dbReference type="EMBL" id="QOP42586.1"/>
    </source>
</evidence>
<gene>
    <name evidence="2" type="ORF">FJR45_00890</name>
</gene>
<dbReference type="RefSeq" id="WP_193150945.1">
    <property type="nucleotide sequence ID" value="NZ_CP041235.1"/>
</dbReference>
<accession>A0A7M1AZ50</accession>
<keyword evidence="3" id="KW-1185">Reference proteome</keyword>
<feature type="domain" description="Methyltransferase" evidence="1">
    <location>
        <begin position="52"/>
        <end position="140"/>
    </location>
</feature>
<dbReference type="Proteomes" id="UP000593719">
    <property type="component" value="Chromosome"/>
</dbReference>
<evidence type="ECO:0000313" key="3">
    <source>
        <dbReference type="Proteomes" id="UP000593719"/>
    </source>
</evidence>
<name>A0A7M1AZ50_9BACT</name>
<dbReference type="InterPro" id="IPR029063">
    <property type="entry name" value="SAM-dependent_MTases_sf"/>
</dbReference>
<dbReference type="AlphaFoldDB" id="A0A7M1AZ50"/>
<evidence type="ECO:0000259" key="1">
    <source>
        <dbReference type="Pfam" id="PF13649"/>
    </source>
</evidence>
<dbReference type="Pfam" id="PF13649">
    <property type="entry name" value="Methyltransf_25"/>
    <property type="match status" value="1"/>
</dbReference>
<keyword evidence="2" id="KW-0489">Methyltransferase</keyword>
<protein>
    <submittedName>
        <fullName evidence="2">Class I SAM-dependent methyltransferase</fullName>
    </submittedName>
</protein>
<dbReference type="InterPro" id="IPR041698">
    <property type="entry name" value="Methyltransf_25"/>
</dbReference>
<keyword evidence="2" id="KW-0808">Transferase</keyword>
<organism evidence="2 3">
    <name type="scientific">Sulfurimonas sediminis</name>
    <dbReference type="NCBI Taxonomy" id="2590020"/>
    <lineage>
        <taxon>Bacteria</taxon>
        <taxon>Pseudomonadati</taxon>
        <taxon>Campylobacterota</taxon>
        <taxon>Epsilonproteobacteria</taxon>
        <taxon>Campylobacterales</taxon>
        <taxon>Sulfurimonadaceae</taxon>
        <taxon>Sulfurimonas</taxon>
    </lineage>
</organism>
<dbReference type="GO" id="GO:0032259">
    <property type="term" value="P:methylation"/>
    <property type="evidence" value="ECO:0007669"/>
    <property type="project" value="UniProtKB-KW"/>
</dbReference>